<accession>A0ABW2NSZ7</accession>
<dbReference type="InterPro" id="IPR000086">
    <property type="entry name" value="NUDIX_hydrolase_dom"/>
</dbReference>
<comment type="cofactor">
    <cofactor evidence="1">
        <name>Mg(2+)</name>
        <dbReference type="ChEBI" id="CHEBI:18420"/>
    </cofactor>
</comment>
<dbReference type="Proteomes" id="UP001596549">
    <property type="component" value="Unassembled WGS sequence"/>
</dbReference>
<sequence length="160" mass="18103">MNFHIRVRACAFIVKDDAVLLIEFNNHHGLHYNLPAGGVEPGESVIEAVRREAMEEAGVDVEVGELAFVYETAPHLVEGRKAVAGHHGISLMFECEIKEGSEPRMPELPDLHQTGVKWVPFQELDSIVLYPNIKGEIRRYMSEGRSRSMTLIQEQHLMEQ</sequence>
<evidence type="ECO:0000313" key="5">
    <source>
        <dbReference type="EMBL" id="MFC7373487.1"/>
    </source>
</evidence>
<feature type="domain" description="Nudix hydrolase" evidence="4">
    <location>
        <begin position="3"/>
        <end position="143"/>
    </location>
</feature>
<dbReference type="InterPro" id="IPR020476">
    <property type="entry name" value="Nudix_hydrolase"/>
</dbReference>
<name>A0ABW2NSZ7_9BACL</name>
<protein>
    <submittedName>
        <fullName evidence="5">NUDIX domain-containing protein</fullName>
    </submittedName>
</protein>
<dbReference type="PROSITE" id="PS00893">
    <property type="entry name" value="NUDIX_BOX"/>
    <property type="match status" value="1"/>
</dbReference>
<dbReference type="PROSITE" id="PS51462">
    <property type="entry name" value="NUDIX"/>
    <property type="match status" value="1"/>
</dbReference>
<dbReference type="InterPro" id="IPR015797">
    <property type="entry name" value="NUDIX_hydrolase-like_dom_sf"/>
</dbReference>
<evidence type="ECO:0000256" key="1">
    <source>
        <dbReference type="ARBA" id="ARBA00001946"/>
    </source>
</evidence>
<reference evidence="6" key="1">
    <citation type="journal article" date="2019" name="Int. J. Syst. Evol. Microbiol.">
        <title>The Global Catalogue of Microorganisms (GCM) 10K type strain sequencing project: providing services to taxonomists for standard genome sequencing and annotation.</title>
        <authorList>
            <consortium name="The Broad Institute Genomics Platform"/>
            <consortium name="The Broad Institute Genome Sequencing Center for Infectious Disease"/>
            <person name="Wu L."/>
            <person name="Ma J."/>
        </authorList>
    </citation>
    <scope>NUCLEOTIDE SEQUENCE [LARGE SCALE GENOMIC DNA]</scope>
    <source>
        <strain evidence="6">NBRC 106396</strain>
    </source>
</reference>
<evidence type="ECO:0000256" key="2">
    <source>
        <dbReference type="ARBA" id="ARBA00022801"/>
    </source>
</evidence>
<dbReference type="Gene3D" id="3.90.79.10">
    <property type="entry name" value="Nucleoside Triphosphate Pyrophosphohydrolase"/>
    <property type="match status" value="1"/>
</dbReference>
<gene>
    <name evidence="5" type="ORF">ACFQPF_17740</name>
</gene>
<organism evidence="5 6">
    <name type="scientific">Fictibacillus iocasae</name>
    <dbReference type="NCBI Taxonomy" id="2715437"/>
    <lineage>
        <taxon>Bacteria</taxon>
        <taxon>Bacillati</taxon>
        <taxon>Bacillota</taxon>
        <taxon>Bacilli</taxon>
        <taxon>Bacillales</taxon>
        <taxon>Fictibacillaceae</taxon>
        <taxon>Fictibacillus</taxon>
    </lineage>
</organism>
<dbReference type="Pfam" id="PF00293">
    <property type="entry name" value="NUDIX"/>
    <property type="match status" value="1"/>
</dbReference>
<dbReference type="RefSeq" id="WP_379751473.1">
    <property type="nucleotide sequence ID" value="NZ_JBHTCP010000052.1"/>
</dbReference>
<evidence type="ECO:0000256" key="3">
    <source>
        <dbReference type="RuleBase" id="RU003476"/>
    </source>
</evidence>
<proteinExistence type="inferred from homology"/>
<comment type="similarity">
    <text evidence="3">Belongs to the Nudix hydrolase family.</text>
</comment>
<dbReference type="CDD" id="cd18880">
    <property type="entry name" value="NUDIX_ADPRase"/>
    <property type="match status" value="1"/>
</dbReference>
<evidence type="ECO:0000313" key="6">
    <source>
        <dbReference type="Proteomes" id="UP001596549"/>
    </source>
</evidence>
<dbReference type="PANTHER" id="PTHR43046:SF14">
    <property type="entry name" value="MUTT_NUDIX FAMILY PROTEIN"/>
    <property type="match status" value="1"/>
</dbReference>
<dbReference type="InterPro" id="IPR020084">
    <property type="entry name" value="NUDIX_hydrolase_CS"/>
</dbReference>
<dbReference type="EMBL" id="JBHTCP010000052">
    <property type="protein sequence ID" value="MFC7373487.1"/>
    <property type="molecule type" value="Genomic_DNA"/>
</dbReference>
<evidence type="ECO:0000259" key="4">
    <source>
        <dbReference type="PROSITE" id="PS51462"/>
    </source>
</evidence>
<dbReference type="PRINTS" id="PR00502">
    <property type="entry name" value="NUDIXFAMILY"/>
</dbReference>
<keyword evidence="2 3" id="KW-0378">Hydrolase</keyword>
<dbReference type="PANTHER" id="PTHR43046">
    <property type="entry name" value="GDP-MANNOSE MANNOSYL HYDROLASE"/>
    <property type="match status" value="1"/>
</dbReference>
<dbReference type="SUPFAM" id="SSF55811">
    <property type="entry name" value="Nudix"/>
    <property type="match status" value="1"/>
</dbReference>
<comment type="caution">
    <text evidence="5">The sequence shown here is derived from an EMBL/GenBank/DDBJ whole genome shotgun (WGS) entry which is preliminary data.</text>
</comment>
<keyword evidence="6" id="KW-1185">Reference proteome</keyword>